<evidence type="ECO:0000313" key="2">
    <source>
        <dbReference type="EMBL" id="XDQ68183.1"/>
    </source>
</evidence>
<protein>
    <recommendedName>
        <fullName evidence="1">Tetracyclin repressor-like C-terminal group 31 domain-containing protein</fullName>
    </recommendedName>
</protein>
<dbReference type="EMBL" id="CP163440">
    <property type="protein sequence ID" value="XDQ68183.1"/>
    <property type="molecule type" value="Genomic_DNA"/>
</dbReference>
<dbReference type="AlphaFoldDB" id="A0AB39SPE2"/>
<dbReference type="Pfam" id="PF17940">
    <property type="entry name" value="TetR_C_31"/>
    <property type="match status" value="1"/>
</dbReference>
<reference evidence="2" key="1">
    <citation type="submission" date="2024-07" db="EMBL/GenBank/DDBJ databases">
        <authorList>
            <person name="Yu S.T."/>
        </authorList>
    </citation>
    <scope>NUCLEOTIDE SEQUENCE</scope>
    <source>
        <strain evidence="2">R35</strain>
    </source>
</reference>
<dbReference type="RefSeq" id="WP_369265011.1">
    <property type="nucleotide sequence ID" value="NZ_CP163440.1"/>
</dbReference>
<sequence>MIEAQGRPELLPLARAHYDAFRDFTRSFLEAQGLAPDDALVQVLMALGDGMVHQRVVFGEDHHADMARRIEGFRRLVRSMTGDRADSA</sequence>
<evidence type="ECO:0000259" key="1">
    <source>
        <dbReference type="Pfam" id="PF17940"/>
    </source>
</evidence>
<dbReference type="Gene3D" id="1.10.357.10">
    <property type="entry name" value="Tetracycline Repressor, domain 2"/>
    <property type="match status" value="1"/>
</dbReference>
<gene>
    <name evidence="2" type="ORF">AB5J50_49180</name>
</gene>
<proteinExistence type="predicted"/>
<dbReference type="InterPro" id="IPR041583">
    <property type="entry name" value="TetR_C_31"/>
</dbReference>
<feature type="domain" description="Tetracyclin repressor-like C-terminal group 31" evidence="1">
    <location>
        <begin position="2"/>
        <end position="80"/>
    </location>
</feature>
<name>A0AB39SPE2_9ACTN</name>
<accession>A0AB39SPE2</accession>
<dbReference type="SUPFAM" id="SSF48498">
    <property type="entry name" value="Tetracyclin repressor-like, C-terminal domain"/>
    <property type="match status" value="1"/>
</dbReference>
<organism evidence="2">
    <name type="scientific">Streptomyces sp. R35</name>
    <dbReference type="NCBI Taxonomy" id="3238630"/>
    <lineage>
        <taxon>Bacteria</taxon>
        <taxon>Bacillati</taxon>
        <taxon>Actinomycetota</taxon>
        <taxon>Actinomycetes</taxon>
        <taxon>Kitasatosporales</taxon>
        <taxon>Streptomycetaceae</taxon>
        <taxon>Streptomyces</taxon>
    </lineage>
</organism>
<dbReference type="InterPro" id="IPR036271">
    <property type="entry name" value="Tet_transcr_reg_TetR-rel_C_sf"/>
</dbReference>